<dbReference type="InterPro" id="IPR003594">
    <property type="entry name" value="HATPase_dom"/>
</dbReference>
<dbReference type="PANTHER" id="PTHR43065">
    <property type="entry name" value="SENSOR HISTIDINE KINASE"/>
    <property type="match status" value="1"/>
</dbReference>
<accession>A0A9Q9BPM4</accession>
<dbReference type="SUPFAM" id="SSF55874">
    <property type="entry name" value="ATPase domain of HSP90 chaperone/DNA topoisomerase II/histidine kinase"/>
    <property type="match status" value="2"/>
</dbReference>
<dbReference type="SMART" id="SM00387">
    <property type="entry name" value="HATPase_c"/>
    <property type="match status" value="1"/>
</dbReference>
<dbReference type="GO" id="GO:0016301">
    <property type="term" value="F:kinase activity"/>
    <property type="evidence" value="ECO:0007669"/>
    <property type="project" value="UniProtKB-KW"/>
</dbReference>
<dbReference type="Proteomes" id="UP001056981">
    <property type="component" value="Chromosome"/>
</dbReference>
<evidence type="ECO:0000313" key="3">
    <source>
        <dbReference type="EMBL" id="UTD00748.1"/>
    </source>
</evidence>
<reference evidence="3" key="1">
    <citation type="submission" date="2020-04" db="EMBL/GenBank/DDBJ databases">
        <title>Comparative genomics of oral phylogroup-2 Treponema strains.</title>
        <authorList>
            <person name="Zeng H."/>
            <person name="Chan Y.K."/>
            <person name="Watt R.M."/>
        </authorList>
    </citation>
    <scope>NUCLEOTIDE SEQUENCE</scope>
    <source>
        <strain evidence="3">OMZ 905</strain>
    </source>
</reference>
<dbReference type="InterPro" id="IPR005467">
    <property type="entry name" value="His_kinase_dom"/>
</dbReference>
<keyword evidence="3" id="KW-0418">Kinase</keyword>
<organism evidence="3 4">
    <name type="scientific">Treponema denticola</name>
    <dbReference type="NCBI Taxonomy" id="158"/>
    <lineage>
        <taxon>Bacteria</taxon>
        <taxon>Pseudomonadati</taxon>
        <taxon>Spirochaetota</taxon>
        <taxon>Spirochaetia</taxon>
        <taxon>Spirochaetales</taxon>
        <taxon>Treponemataceae</taxon>
        <taxon>Treponema</taxon>
    </lineage>
</organism>
<evidence type="ECO:0000256" key="1">
    <source>
        <dbReference type="SAM" id="Coils"/>
    </source>
</evidence>
<dbReference type="Pfam" id="PF02518">
    <property type="entry name" value="HATPase_c"/>
    <property type="match status" value="1"/>
</dbReference>
<dbReference type="Pfam" id="PF13589">
    <property type="entry name" value="HATPase_c_3"/>
    <property type="match status" value="1"/>
</dbReference>
<sequence>MKKRNCLVLTQYREGDEYNDFIGKFYHFPSNNKKNYLSSFQNLPIEFIYYEPYKKGEGVFYGYGKIHKPSFDDKRDKDFSFIEISEYKSFAKPVSYKNALGEVIEQKYNPETYNSNNAVRKISPEFLDNVCMDGQLLVNFSADAHLIKVLGEQLIGSEKVGILELVKNSIDANASYCKIRFEKIPNLKPMDSTEYKYNDFEGPVIVIEDDGDGMDKDIIENGWLRPASTIKTEVKEKLRKEREKAEKSGKLASYNTIVEQIKKENGGRIPLGEKGVGRFATHRLGRKLLIETKPKNIDFENILSIDWDDFDSKDGIPKDLNRIPVKLTRRHISQESDKVKSWTKIIIFGGKEGFELTEDKIRDINKSVLRLNTPNPNPEKMKPPFYASVECPQINDLDQEEVYKKFDPIFSLDIFVNKNGIADNYTLKFNPPTGIPLSKEKWSDENYDLKVPAHDYWMTKENIFRTPKCGAFYMHLDVWYREKPWIDGIDAKEMKDYLAEYGGISIYRDNVIIFPAESGTKNDWLNLSQRQIKQAFRISYYHMIGNIEIEQSENFELIDKTNREGMLENTAYLDLSKLIETVIQNIVEIRYISVRNTYNELTKGLIRDPQKLKTVTADSAELIKSIHDNYEILNDPWSILERFGNTVAERKEGLVNLESSIKNLKKSIEVIENIQEKITEQAGFGIAVAVSLHELTKIASNFYNGISYLINTGNADKMKLETLKDASNSLKSELKRLSPLRTIRNENRREFYLSQSIKYALEIYAAALKKAEVQVIVDYSQDFQVYARYSTFNQIMINLIDNSIYWMMSKDIKMRKIKIQLNKKYRTLIFADSGIGIDDSIRPYLFEPGYSLKIPPSGLGLYICKSYMAAMNGKIYETGTRERIPDMQGAQITIDFERVPETKENAK</sequence>
<feature type="domain" description="Histidine kinase" evidence="2">
    <location>
        <begin position="690"/>
        <end position="900"/>
    </location>
</feature>
<protein>
    <submittedName>
        <fullName evidence="3">Sensor histidine kinase</fullName>
    </submittedName>
</protein>
<evidence type="ECO:0000313" key="4">
    <source>
        <dbReference type="Proteomes" id="UP001056981"/>
    </source>
</evidence>
<dbReference type="InterPro" id="IPR036890">
    <property type="entry name" value="HATPase_C_sf"/>
</dbReference>
<gene>
    <name evidence="3" type="ORF">E4N86_08590</name>
</gene>
<dbReference type="PROSITE" id="PS50109">
    <property type="entry name" value="HIS_KIN"/>
    <property type="match status" value="1"/>
</dbReference>
<dbReference type="AlphaFoldDB" id="A0A9Q9BPM4"/>
<keyword evidence="1" id="KW-0175">Coiled coil</keyword>
<dbReference type="EMBL" id="CP051635">
    <property type="protein sequence ID" value="UTD00748.1"/>
    <property type="molecule type" value="Genomic_DNA"/>
</dbReference>
<evidence type="ECO:0000259" key="2">
    <source>
        <dbReference type="PROSITE" id="PS50109"/>
    </source>
</evidence>
<dbReference type="Gene3D" id="3.30.565.10">
    <property type="entry name" value="Histidine kinase-like ATPase, C-terminal domain"/>
    <property type="match status" value="2"/>
</dbReference>
<keyword evidence="3" id="KW-0808">Transferase</keyword>
<feature type="coiled-coil region" evidence="1">
    <location>
        <begin position="654"/>
        <end position="681"/>
    </location>
</feature>
<dbReference type="RefSeq" id="WP_253717831.1">
    <property type="nucleotide sequence ID" value="NZ_CP051522.1"/>
</dbReference>
<proteinExistence type="predicted"/>
<name>A0A9Q9BPM4_TREDN</name>